<evidence type="ECO:0000313" key="1">
    <source>
        <dbReference type="EMBL" id="TGX81612.1"/>
    </source>
</evidence>
<organism evidence="1 2">
    <name type="scientific">Palleniella muris</name>
    <dbReference type="NCBI Taxonomy" id="3038145"/>
    <lineage>
        <taxon>Bacteria</taxon>
        <taxon>Pseudomonadati</taxon>
        <taxon>Bacteroidota</taxon>
        <taxon>Bacteroidia</taxon>
        <taxon>Bacteroidales</taxon>
        <taxon>Prevotellaceae</taxon>
        <taxon>Palleniella</taxon>
    </lineage>
</organism>
<sequence>MKHLFITICLALVAFAANAQTITDELRRSKDGEGTVVINQSQEIERLVNAADVRRQAEKAPSATTSEPSTATAPSTERGTSTTEGVATTAETGKKIMRHSYKTTGYRIQIYSGGNKRADRIKCEQIAQRVKGSFPNLPVYVHFYSPSWKCRVGNFTNQEEASAVLKQIRAMGYSQACLVKGKINVQY</sequence>
<dbReference type="EMBL" id="SRZC01000015">
    <property type="protein sequence ID" value="TGX81612.1"/>
    <property type="molecule type" value="Genomic_DNA"/>
</dbReference>
<gene>
    <name evidence="1" type="ORF">E5358_09785</name>
</gene>
<protein>
    <submittedName>
        <fullName evidence="1">SPOR domain-containing protein</fullName>
    </submittedName>
</protein>
<comment type="caution">
    <text evidence="1">The sequence shown here is derived from an EMBL/GenBank/DDBJ whole genome shotgun (WGS) entry which is preliminary data.</text>
</comment>
<reference evidence="1" key="1">
    <citation type="submission" date="2019-04" db="EMBL/GenBank/DDBJ databases">
        <title>Microbes associate with the intestines of laboratory mice.</title>
        <authorList>
            <person name="Navarre W."/>
            <person name="Wong E."/>
            <person name="Huang K."/>
            <person name="Tropini C."/>
            <person name="Ng K."/>
            <person name="Yu B."/>
        </authorList>
    </citation>
    <scope>NUCLEOTIDE SEQUENCE</scope>
    <source>
        <strain evidence="1">NM73_A23</strain>
    </source>
</reference>
<name>A0AC61QP92_9BACT</name>
<keyword evidence="2" id="KW-1185">Reference proteome</keyword>
<accession>A0AC61QP92</accession>
<proteinExistence type="predicted"/>
<evidence type="ECO:0000313" key="2">
    <source>
        <dbReference type="Proteomes" id="UP000308886"/>
    </source>
</evidence>
<dbReference type="Proteomes" id="UP000308886">
    <property type="component" value="Unassembled WGS sequence"/>
</dbReference>